<dbReference type="InterPro" id="IPR000073">
    <property type="entry name" value="AB_hydrolase_1"/>
</dbReference>
<evidence type="ECO:0000313" key="3">
    <source>
        <dbReference type="Proteomes" id="UP000295164"/>
    </source>
</evidence>
<feature type="domain" description="AB hydrolase-1" evidence="1">
    <location>
        <begin position="4"/>
        <end position="209"/>
    </location>
</feature>
<dbReference type="PANTHER" id="PTHR43194:SF2">
    <property type="entry name" value="PEROXISOMAL MEMBRANE PROTEIN LPX1"/>
    <property type="match status" value="1"/>
</dbReference>
<dbReference type="PANTHER" id="PTHR43194">
    <property type="entry name" value="HYDROLASE ALPHA/BETA FOLD FAMILY"/>
    <property type="match status" value="1"/>
</dbReference>
<dbReference type="OrthoDB" id="9791779at2"/>
<accession>A0A4R4DTS8</accession>
<evidence type="ECO:0000313" key="2">
    <source>
        <dbReference type="EMBL" id="TCZ65110.1"/>
    </source>
</evidence>
<keyword evidence="2" id="KW-0378">Hydrolase</keyword>
<evidence type="ECO:0000259" key="1">
    <source>
        <dbReference type="Pfam" id="PF12697"/>
    </source>
</evidence>
<proteinExistence type="predicted"/>
<gene>
    <name evidence="2" type="ORF">E0486_17805</name>
</gene>
<dbReference type="GO" id="GO:0016787">
    <property type="term" value="F:hydrolase activity"/>
    <property type="evidence" value="ECO:0007669"/>
    <property type="project" value="UniProtKB-KW"/>
</dbReference>
<dbReference type="Gene3D" id="3.40.50.1820">
    <property type="entry name" value="alpha/beta hydrolase"/>
    <property type="match status" value="1"/>
</dbReference>
<dbReference type="AlphaFoldDB" id="A0A4R4DTS8"/>
<dbReference type="Proteomes" id="UP000295164">
    <property type="component" value="Unassembled WGS sequence"/>
</dbReference>
<protein>
    <submittedName>
        <fullName evidence="2">Alpha/beta hydrolase</fullName>
    </submittedName>
</protein>
<organism evidence="2 3">
    <name type="scientific">Flaviaesturariibacter aridisoli</name>
    <dbReference type="NCBI Taxonomy" id="2545761"/>
    <lineage>
        <taxon>Bacteria</taxon>
        <taxon>Pseudomonadati</taxon>
        <taxon>Bacteroidota</taxon>
        <taxon>Chitinophagia</taxon>
        <taxon>Chitinophagales</taxon>
        <taxon>Chitinophagaceae</taxon>
        <taxon>Flaviaestuariibacter</taxon>
    </lineage>
</organism>
<name>A0A4R4DTS8_9BACT</name>
<dbReference type="Pfam" id="PF12697">
    <property type="entry name" value="Abhydrolase_6"/>
    <property type="match status" value="1"/>
</dbReference>
<dbReference type="InterPro" id="IPR029058">
    <property type="entry name" value="AB_hydrolase_fold"/>
</dbReference>
<dbReference type="SUPFAM" id="SSF53474">
    <property type="entry name" value="alpha/beta-Hydrolases"/>
    <property type="match status" value="1"/>
</dbReference>
<keyword evidence="3" id="KW-1185">Reference proteome</keyword>
<sequence length="225" mass="24352">MRPLLLIHGALGSPDTLQPLAALLRNQFTLHCPALPGHAGVPTAEYRMEGLVDFLATYLDREGLERPLLFGYSMGGYAALALAARAPGRLGAVATLATKLHWTSETAAKEARMLQPESIEAKVPAFAARLARRHAPLDWKAVVAGTAALMQDLGDHPQLTAEQYRRISDPVLLLLGDRDQMVSVEETRDAFAQISGAQLGLLPGTPHPLEKVPVELLAGMLRHFF</sequence>
<dbReference type="EMBL" id="SKFH01000054">
    <property type="protein sequence ID" value="TCZ65110.1"/>
    <property type="molecule type" value="Genomic_DNA"/>
</dbReference>
<comment type="caution">
    <text evidence="2">The sequence shown here is derived from an EMBL/GenBank/DDBJ whole genome shotgun (WGS) entry which is preliminary data.</text>
</comment>
<reference evidence="2 3" key="1">
    <citation type="submission" date="2019-03" db="EMBL/GenBank/DDBJ databases">
        <authorList>
            <person name="Kim M.K.M."/>
        </authorList>
    </citation>
    <scope>NUCLEOTIDE SEQUENCE [LARGE SCALE GENOMIC DNA]</scope>
    <source>
        <strain evidence="2 3">17J68-15</strain>
    </source>
</reference>
<dbReference type="InterPro" id="IPR050228">
    <property type="entry name" value="Carboxylesterase_BioH"/>
</dbReference>